<dbReference type="Proteomes" id="UP000054843">
    <property type="component" value="Unassembled WGS sequence"/>
</dbReference>
<keyword evidence="2" id="KW-1185">Reference proteome</keyword>
<dbReference type="EMBL" id="JYDO01000028">
    <property type="protein sequence ID" value="KRZ76426.1"/>
    <property type="molecule type" value="Genomic_DNA"/>
</dbReference>
<gene>
    <name evidence="1" type="ORF">T10_12344</name>
</gene>
<evidence type="ECO:0000313" key="2">
    <source>
        <dbReference type="Proteomes" id="UP000054843"/>
    </source>
</evidence>
<protein>
    <submittedName>
        <fullName evidence="1">Uncharacterized protein</fullName>
    </submittedName>
</protein>
<accession>A0A0V1MXQ3</accession>
<proteinExistence type="predicted"/>
<name>A0A0V1MXQ3_9BILA</name>
<dbReference type="AlphaFoldDB" id="A0A0V1MXQ3"/>
<sequence length="64" mass="7748">MAKRMYTSSLRMQSLRRSWRRTEGGKEKMLPPNNNAIAFWRLWKNESSSVDQRKHQQLRLLSKK</sequence>
<comment type="caution">
    <text evidence="1">The sequence shown here is derived from an EMBL/GenBank/DDBJ whole genome shotgun (WGS) entry which is preliminary data.</text>
</comment>
<reference evidence="1 2" key="1">
    <citation type="submission" date="2015-01" db="EMBL/GenBank/DDBJ databases">
        <title>Evolution of Trichinella species and genotypes.</title>
        <authorList>
            <person name="Korhonen P.K."/>
            <person name="Edoardo P."/>
            <person name="Giuseppe L.R."/>
            <person name="Gasser R.B."/>
        </authorList>
    </citation>
    <scope>NUCLEOTIDE SEQUENCE [LARGE SCALE GENOMIC DNA]</scope>
    <source>
        <strain evidence="1">ISS1980</strain>
    </source>
</reference>
<evidence type="ECO:0000313" key="1">
    <source>
        <dbReference type="EMBL" id="KRZ76426.1"/>
    </source>
</evidence>
<organism evidence="1 2">
    <name type="scientific">Trichinella papuae</name>
    <dbReference type="NCBI Taxonomy" id="268474"/>
    <lineage>
        <taxon>Eukaryota</taxon>
        <taxon>Metazoa</taxon>
        <taxon>Ecdysozoa</taxon>
        <taxon>Nematoda</taxon>
        <taxon>Enoplea</taxon>
        <taxon>Dorylaimia</taxon>
        <taxon>Trichinellida</taxon>
        <taxon>Trichinellidae</taxon>
        <taxon>Trichinella</taxon>
    </lineage>
</organism>